<accession>A0AAD5QEX9</accession>
<evidence type="ECO:0000313" key="1">
    <source>
        <dbReference type="EMBL" id="KAJ1346914.1"/>
    </source>
</evidence>
<evidence type="ECO:0000313" key="2">
    <source>
        <dbReference type="Proteomes" id="UP001196413"/>
    </source>
</evidence>
<keyword evidence="2" id="KW-1185">Reference proteome</keyword>
<protein>
    <submittedName>
        <fullName evidence="1">Uncharacterized protein</fullName>
    </submittedName>
</protein>
<name>A0AAD5QEX9_PARTN</name>
<proteinExistence type="predicted"/>
<dbReference type="Proteomes" id="UP001196413">
    <property type="component" value="Unassembled WGS sequence"/>
</dbReference>
<sequence>MVDLLPWSHSVSPKCSESLLQYEAARTILKNVCCRLPAGATESSKWRSTVQVL</sequence>
<gene>
    <name evidence="1" type="ORF">KIN20_001840</name>
</gene>
<reference evidence="1" key="1">
    <citation type="submission" date="2021-06" db="EMBL/GenBank/DDBJ databases">
        <title>Parelaphostrongylus tenuis whole genome reference sequence.</title>
        <authorList>
            <person name="Garwood T.J."/>
            <person name="Larsen P.A."/>
            <person name="Fountain-Jones N.M."/>
            <person name="Garbe J.R."/>
            <person name="Macchietto M.G."/>
            <person name="Kania S.A."/>
            <person name="Gerhold R.W."/>
            <person name="Richards J.E."/>
            <person name="Wolf T.M."/>
        </authorList>
    </citation>
    <scope>NUCLEOTIDE SEQUENCE</scope>
    <source>
        <strain evidence="1">MNPRO001-30</strain>
        <tissue evidence="1">Meninges</tissue>
    </source>
</reference>
<organism evidence="1 2">
    <name type="scientific">Parelaphostrongylus tenuis</name>
    <name type="common">Meningeal worm</name>
    <dbReference type="NCBI Taxonomy" id="148309"/>
    <lineage>
        <taxon>Eukaryota</taxon>
        <taxon>Metazoa</taxon>
        <taxon>Ecdysozoa</taxon>
        <taxon>Nematoda</taxon>
        <taxon>Chromadorea</taxon>
        <taxon>Rhabditida</taxon>
        <taxon>Rhabditina</taxon>
        <taxon>Rhabditomorpha</taxon>
        <taxon>Strongyloidea</taxon>
        <taxon>Metastrongylidae</taxon>
        <taxon>Parelaphostrongylus</taxon>
    </lineage>
</organism>
<dbReference type="EMBL" id="JAHQIW010000241">
    <property type="protein sequence ID" value="KAJ1346914.1"/>
    <property type="molecule type" value="Genomic_DNA"/>
</dbReference>
<comment type="caution">
    <text evidence="1">The sequence shown here is derived from an EMBL/GenBank/DDBJ whole genome shotgun (WGS) entry which is preliminary data.</text>
</comment>
<dbReference type="AlphaFoldDB" id="A0AAD5QEX9"/>